<dbReference type="EMBL" id="LS974619">
    <property type="protein sequence ID" value="CAG7881682.1"/>
    <property type="molecule type" value="Genomic_DNA"/>
</dbReference>
<name>A0A8D9LPA2_BRACM</name>
<evidence type="ECO:0000313" key="2">
    <source>
        <dbReference type="EMBL" id="CAG7881682.1"/>
    </source>
</evidence>
<dbReference type="Pfam" id="PF08387">
    <property type="entry name" value="FBD"/>
    <property type="match status" value="1"/>
</dbReference>
<dbReference type="InterPro" id="IPR006566">
    <property type="entry name" value="FBD"/>
</dbReference>
<dbReference type="Proteomes" id="UP000694005">
    <property type="component" value="Chromosome A03"/>
</dbReference>
<dbReference type="AlphaFoldDB" id="A0A8D9LPA2"/>
<protein>
    <recommendedName>
        <fullName evidence="1">FBD domain-containing protein</fullName>
    </recommendedName>
</protein>
<organism evidence="2 3">
    <name type="scientific">Brassica campestris</name>
    <name type="common">Field mustard</name>
    <dbReference type="NCBI Taxonomy" id="3711"/>
    <lineage>
        <taxon>Eukaryota</taxon>
        <taxon>Viridiplantae</taxon>
        <taxon>Streptophyta</taxon>
        <taxon>Embryophyta</taxon>
        <taxon>Tracheophyta</taxon>
        <taxon>Spermatophyta</taxon>
        <taxon>Magnoliopsida</taxon>
        <taxon>eudicotyledons</taxon>
        <taxon>Gunneridae</taxon>
        <taxon>Pentapetalae</taxon>
        <taxon>rosids</taxon>
        <taxon>malvids</taxon>
        <taxon>Brassicales</taxon>
        <taxon>Brassicaceae</taxon>
        <taxon>Brassiceae</taxon>
        <taxon>Brassica</taxon>
    </lineage>
</organism>
<accession>A0A8D9LPA2</accession>
<dbReference type="SMART" id="SM00579">
    <property type="entry name" value="FBD"/>
    <property type="match status" value="1"/>
</dbReference>
<feature type="domain" description="FBD" evidence="1">
    <location>
        <begin position="17"/>
        <end position="93"/>
    </location>
</feature>
<evidence type="ECO:0000313" key="3">
    <source>
        <dbReference type="Proteomes" id="UP000694005"/>
    </source>
</evidence>
<dbReference type="Gramene" id="A03p30250.2_BraZ1">
    <property type="protein sequence ID" value="A03p30250.2_BraZ1.CDS"/>
    <property type="gene ID" value="A03g30250.2_BraZ1"/>
</dbReference>
<proteinExistence type="predicted"/>
<evidence type="ECO:0000259" key="1">
    <source>
        <dbReference type="SMART" id="SM00579"/>
    </source>
</evidence>
<reference evidence="2 3" key="1">
    <citation type="submission" date="2021-07" db="EMBL/GenBank/DDBJ databases">
        <authorList>
            <consortium name="Genoscope - CEA"/>
            <person name="William W."/>
        </authorList>
    </citation>
    <scope>NUCLEOTIDE SEQUENCE [LARGE SCALE GENOMIC DNA]</scope>
</reference>
<gene>
    <name evidence="2" type="ORF">BRAPAZ1V2_A03P30250.2</name>
</gene>
<feature type="non-terminal residue" evidence="2">
    <location>
        <position position="93"/>
    </location>
</feature>
<sequence length="93" mass="10667">QANDPSPCWSEPSLVPECLLSSLETLESNIQETFESFKHMPSRCFIEYILRNGRCLKKVTISSKPSDPEEKLEMIKELALSFMRSPICQLVFN</sequence>